<proteinExistence type="predicted"/>
<dbReference type="EMBL" id="BMAW01052926">
    <property type="protein sequence ID" value="GFS88127.1"/>
    <property type="molecule type" value="Genomic_DNA"/>
</dbReference>
<dbReference type="Proteomes" id="UP000887013">
    <property type="component" value="Unassembled WGS sequence"/>
</dbReference>
<protein>
    <submittedName>
        <fullName evidence="2">Uncharacterized protein</fullName>
    </submittedName>
</protein>
<feature type="chain" id="PRO_5036446390" evidence="1">
    <location>
        <begin position="19"/>
        <end position="138"/>
    </location>
</feature>
<gene>
    <name evidence="2" type="ORF">NPIL_207991</name>
</gene>
<sequence length="138" mass="15538">MMLLRVLIVLSVIYLASAQSTEATPAESFNLKSGAISKNVDNPILQAILQSPETQTENPEKNPHRMKRYPVASFDFDHIATPFIITAWIFVACCAKIELKITVYSQVGRTHELFNALHRMSEKSEDMKRILGSLSPFE</sequence>
<evidence type="ECO:0000313" key="3">
    <source>
        <dbReference type="Proteomes" id="UP000887013"/>
    </source>
</evidence>
<comment type="caution">
    <text evidence="2">The sequence shown here is derived from an EMBL/GenBank/DDBJ whole genome shotgun (WGS) entry which is preliminary data.</text>
</comment>
<reference evidence="2" key="1">
    <citation type="submission" date="2020-08" db="EMBL/GenBank/DDBJ databases">
        <title>Multicomponent nature underlies the extraordinary mechanical properties of spider dragline silk.</title>
        <authorList>
            <person name="Kono N."/>
            <person name="Nakamura H."/>
            <person name="Mori M."/>
            <person name="Yoshida Y."/>
            <person name="Ohtoshi R."/>
            <person name="Malay A.D."/>
            <person name="Moran D.A.P."/>
            <person name="Tomita M."/>
            <person name="Numata K."/>
            <person name="Arakawa K."/>
        </authorList>
    </citation>
    <scope>NUCLEOTIDE SEQUENCE</scope>
</reference>
<accession>A0A8X6N109</accession>
<dbReference type="AlphaFoldDB" id="A0A8X6N109"/>
<organism evidence="2 3">
    <name type="scientific">Nephila pilipes</name>
    <name type="common">Giant wood spider</name>
    <name type="synonym">Nephila maculata</name>
    <dbReference type="NCBI Taxonomy" id="299642"/>
    <lineage>
        <taxon>Eukaryota</taxon>
        <taxon>Metazoa</taxon>
        <taxon>Ecdysozoa</taxon>
        <taxon>Arthropoda</taxon>
        <taxon>Chelicerata</taxon>
        <taxon>Arachnida</taxon>
        <taxon>Araneae</taxon>
        <taxon>Araneomorphae</taxon>
        <taxon>Entelegynae</taxon>
        <taxon>Araneoidea</taxon>
        <taxon>Nephilidae</taxon>
        <taxon>Nephila</taxon>
    </lineage>
</organism>
<feature type="signal peptide" evidence="1">
    <location>
        <begin position="1"/>
        <end position="18"/>
    </location>
</feature>
<name>A0A8X6N109_NEPPI</name>
<keyword evidence="3" id="KW-1185">Reference proteome</keyword>
<evidence type="ECO:0000256" key="1">
    <source>
        <dbReference type="SAM" id="SignalP"/>
    </source>
</evidence>
<keyword evidence="1" id="KW-0732">Signal</keyword>
<dbReference type="OrthoDB" id="6434969at2759"/>
<evidence type="ECO:0000313" key="2">
    <source>
        <dbReference type="EMBL" id="GFS88127.1"/>
    </source>
</evidence>